<dbReference type="RefSeq" id="XP_033456199.1">
    <property type="nucleotide sequence ID" value="XM_033606638.1"/>
</dbReference>
<protein>
    <recommendedName>
        <fullName evidence="4">Concanavalin A-like lectin/glucanase</fullName>
    </recommendedName>
</protein>
<reference evidence="3" key="3">
    <citation type="submission" date="2025-08" db="UniProtKB">
        <authorList>
            <consortium name="RefSeq"/>
        </authorList>
    </citation>
    <scope>IDENTIFICATION</scope>
    <source>
        <strain evidence="3">CBS 342.82</strain>
    </source>
</reference>
<evidence type="ECO:0000256" key="1">
    <source>
        <dbReference type="PIRSR" id="PIRSR600250-50"/>
    </source>
</evidence>
<dbReference type="GeneID" id="54364438"/>
<dbReference type="Proteomes" id="UP000504637">
    <property type="component" value="Unplaced"/>
</dbReference>
<name>A0A6J3LU50_9PEZI</name>
<proteinExistence type="predicted"/>
<dbReference type="InterPro" id="IPR038656">
    <property type="entry name" value="Peptidase_G1_sf"/>
</dbReference>
<reference evidence="3" key="2">
    <citation type="submission" date="2020-04" db="EMBL/GenBank/DDBJ databases">
        <authorList>
            <consortium name="NCBI Genome Project"/>
        </authorList>
    </citation>
    <scope>NUCLEOTIDE SEQUENCE</scope>
    <source>
        <strain evidence="3">CBS 342.82</strain>
    </source>
</reference>
<dbReference type="InterPro" id="IPR013320">
    <property type="entry name" value="ConA-like_dom_sf"/>
</dbReference>
<dbReference type="GO" id="GO:0070007">
    <property type="term" value="F:glutamic-type endopeptidase activity"/>
    <property type="evidence" value="ECO:0007669"/>
    <property type="project" value="InterPro"/>
</dbReference>
<dbReference type="InterPro" id="IPR000250">
    <property type="entry name" value="Peptidase_G1"/>
</dbReference>
<dbReference type="PANTHER" id="PTHR37536">
    <property type="entry name" value="PUTATIVE (AFU_ORTHOLOGUE AFUA_3G02970)-RELATED"/>
    <property type="match status" value="1"/>
</dbReference>
<dbReference type="AlphaFoldDB" id="A0A6J3LU50"/>
<evidence type="ECO:0008006" key="4">
    <source>
        <dbReference type="Google" id="ProtNLM"/>
    </source>
</evidence>
<dbReference type="Pfam" id="PF01828">
    <property type="entry name" value="Peptidase_A4"/>
    <property type="match status" value="1"/>
</dbReference>
<sequence length="237" mass="25236">MPNRPPTTLGSESNSSFAGTSAAQVKQYFANWAGALWVDSGITEVKGTTNVPQVSMPVGGSPAVTYGGAVWVGIDGDTCGSAILQTGIVWTIVNGQTRYSAWYEWFPAPLTAFENFEVRPGDSINMRVVATSSTSGTAYVTNLTTGQSVSKDFFDQAVPLCQQNAEWIVEDFSTNGSLIPFAGFSDVHITDANWLANGTTFGLQGAIEVNIQQNNRIMTNCIVSGSDKVDCSYTGNN</sequence>
<dbReference type="Gene3D" id="2.60.120.700">
    <property type="entry name" value="Peptidase G1"/>
    <property type="match status" value="1"/>
</dbReference>
<dbReference type="OrthoDB" id="2862635at2759"/>
<dbReference type="PANTHER" id="PTHR37536:SF1">
    <property type="entry name" value="ASPERGILLOPEPSIN, PUTAITVE (AFU_ORTHOLOGUE AFUA_7G01200)"/>
    <property type="match status" value="1"/>
</dbReference>
<feature type="active site" description="Proton acceptor" evidence="1">
    <location>
        <position position="170"/>
    </location>
</feature>
<dbReference type="CDD" id="cd13426">
    <property type="entry name" value="Peptidase_G1"/>
    <property type="match status" value="1"/>
</dbReference>
<evidence type="ECO:0000313" key="3">
    <source>
        <dbReference type="RefSeq" id="XP_033456199.1"/>
    </source>
</evidence>
<dbReference type="SUPFAM" id="SSF49899">
    <property type="entry name" value="Concanavalin A-like lectins/glucanases"/>
    <property type="match status" value="1"/>
</dbReference>
<dbReference type="GO" id="GO:0006508">
    <property type="term" value="P:proteolysis"/>
    <property type="evidence" value="ECO:0007669"/>
    <property type="project" value="InterPro"/>
</dbReference>
<accession>A0A6J3LU50</accession>
<keyword evidence="2" id="KW-1185">Reference proteome</keyword>
<organism evidence="3">
    <name type="scientific">Dissoconium aciculare CBS 342.82</name>
    <dbReference type="NCBI Taxonomy" id="1314786"/>
    <lineage>
        <taxon>Eukaryota</taxon>
        <taxon>Fungi</taxon>
        <taxon>Dikarya</taxon>
        <taxon>Ascomycota</taxon>
        <taxon>Pezizomycotina</taxon>
        <taxon>Dothideomycetes</taxon>
        <taxon>Dothideomycetidae</taxon>
        <taxon>Mycosphaerellales</taxon>
        <taxon>Dissoconiaceae</taxon>
        <taxon>Dissoconium</taxon>
    </lineage>
</organism>
<evidence type="ECO:0000313" key="2">
    <source>
        <dbReference type="Proteomes" id="UP000504637"/>
    </source>
</evidence>
<gene>
    <name evidence="3" type="ORF">K489DRAFT_390855</name>
</gene>
<dbReference type="PRINTS" id="PR00977">
    <property type="entry name" value="SCYTLDPTASE"/>
</dbReference>
<reference evidence="3" key="1">
    <citation type="submission" date="2020-01" db="EMBL/GenBank/DDBJ databases">
        <authorList>
            <consortium name="DOE Joint Genome Institute"/>
            <person name="Haridas S."/>
            <person name="Albert R."/>
            <person name="Binder M."/>
            <person name="Bloem J."/>
            <person name="Labutti K."/>
            <person name="Salamov A."/>
            <person name="Andreopoulos B."/>
            <person name="Baker S.E."/>
            <person name="Barry K."/>
            <person name="Bills G."/>
            <person name="Bluhm B.H."/>
            <person name="Cannon C."/>
            <person name="Castanera R."/>
            <person name="Culley D.E."/>
            <person name="Daum C."/>
            <person name="Ezra D."/>
            <person name="Gonzalez J.B."/>
            <person name="Henrissat B."/>
            <person name="Kuo A."/>
            <person name="Liang C."/>
            <person name="Lipzen A."/>
            <person name="Lutzoni F."/>
            <person name="Magnuson J."/>
            <person name="Mondo S."/>
            <person name="Nolan M."/>
            <person name="Ohm R."/>
            <person name="Pangilinan J."/>
            <person name="Park H.-J."/>
            <person name="Ramirez L."/>
            <person name="Alfaro M."/>
            <person name="Sun H."/>
            <person name="Tritt A."/>
            <person name="Yoshinaga Y."/>
            <person name="Zwiers L.-H."/>
            <person name="Turgeon B.G."/>
            <person name="Goodwin S.B."/>
            <person name="Spatafora J.W."/>
            <person name="Crous P.W."/>
            <person name="Grigoriev I.V."/>
        </authorList>
    </citation>
    <scope>NUCLEOTIDE SEQUENCE</scope>
    <source>
        <strain evidence="3">CBS 342.82</strain>
    </source>
</reference>